<reference evidence="2 3" key="1">
    <citation type="journal article" date="2006" name="Science">
        <title>Genome of rice cluster I archaea -- the key methane producers in the rice rhizosphere.</title>
        <authorList>
            <person name="Erkel C."/>
            <person name="Kube M."/>
            <person name="Reinhardt R."/>
            <person name="Liesack W."/>
        </authorList>
    </citation>
    <scope>NUCLEOTIDE SEQUENCE [LARGE SCALE GENOMIC DNA]</scope>
    <source>
        <strain evidence="3">DSM 22066 / NBRC 105507 / MRE50</strain>
    </source>
</reference>
<protein>
    <submittedName>
        <fullName evidence="2">Type III restriction-modification system, restriction subunit</fullName>
    </submittedName>
</protein>
<evidence type="ECO:0000259" key="1">
    <source>
        <dbReference type="Pfam" id="PF04851"/>
    </source>
</evidence>
<accession>Q0W921</accession>
<dbReference type="PANTHER" id="PTHR47396">
    <property type="entry name" value="TYPE I RESTRICTION ENZYME ECOKI R PROTEIN"/>
    <property type="match status" value="1"/>
</dbReference>
<dbReference type="AlphaFoldDB" id="Q0W921"/>
<dbReference type="PANTHER" id="PTHR47396:SF1">
    <property type="entry name" value="ATP-DEPENDENT HELICASE IRC3-RELATED"/>
    <property type="match status" value="1"/>
</dbReference>
<dbReference type="REBASE" id="13562">
    <property type="entry name" value="Mar50ORF82P"/>
</dbReference>
<dbReference type="GO" id="GO:0005829">
    <property type="term" value="C:cytosol"/>
    <property type="evidence" value="ECO:0007669"/>
    <property type="project" value="TreeGrafter"/>
</dbReference>
<dbReference type="Pfam" id="PF04851">
    <property type="entry name" value="ResIII"/>
    <property type="match status" value="1"/>
</dbReference>
<organism evidence="2 3">
    <name type="scientific">Methanocella arvoryzae (strain DSM 22066 / NBRC 105507 / MRE50)</name>
    <dbReference type="NCBI Taxonomy" id="351160"/>
    <lineage>
        <taxon>Archaea</taxon>
        <taxon>Methanobacteriati</taxon>
        <taxon>Methanobacteriota</taxon>
        <taxon>Stenosarchaea group</taxon>
        <taxon>Methanomicrobia</taxon>
        <taxon>Methanocellales</taxon>
        <taxon>Methanocellaceae</taxon>
        <taxon>Methanocella</taxon>
    </lineage>
</organism>
<dbReference type="KEGG" id="rci:LRC80"/>
<dbReference type="Proteomes" id="UP000000663">
    <property type="component" value="Chromosome"/>
</dbReference>
<dbReference type="NCBIfam" id="NF046055">
    <property type="entry name" value="restr_BPTD_3080"/>
    <property type="match status" value="1"/>
</dbReference>
<feature type="domain" description="Helicase/UvrB N-terminal" evidence="1">
    <location>
        <begin position="113"/>
        <end position="289"/>
    </location>
</feature>
<dbReference type="EMBL" id="AM114193">
    <property type="protein sequence ID" value="CAJ35105.1"/>
    <property type="molecule type" value="Genomic_DNA"/>
</dbReference>
<dbReference type="eggNOG" id="arCOG00885">
    <property type="taxonomic scope" value="Archaea"/>
</dbReference>
<dbReference type="InterPro" id="IPR050742">
    <property type="entry name" value="Helicase_Restrict-Modif_Enz"/>
</dbReference>
<evidence type="ECO:0000313" key="2">
    <source>
        <dbReference type="EMBL" id="CAJ35105.1"/>
    </source>
</evidence>
<sequence length="935" mass="106558">MRGDDSMGKFVIDKLIINSPYEEPKEYWSYNPGVKLFERIKGRRPAGYLIASERSRTYDDPGEFRSIKLVNDIRPRIKQWREAGYPGATGVTRRLLEHWHNIEERDRRFFFCQLEAIETLIWLTEAPDADKVGIIDQIQGDGGPFRRLCSKMATGSGKTIVMAMLIAWQVLNKVTYPQDSRYSKNIFVVAPGLTVKSRLGVLIPSSEGNYYDEFNIVPIADREKLRQGKVMIRNWQALAWESAERLQKKKSVDKRGPKSDEAYVREVLEDMAGASNIVVINDEAHHAWRIVPGEKLAGLSKEEKEEATVWISGLDRIHKARNILTCYDFSATPFVPSGKKSTEEALFGWIVSDFGLNDAIESGLVKTPRIVVRDDALPDAKSYMSKLYHVYEHVKEDLARKAEETEPLPDLVINAYDLLGADWLETKKSWEERGYPVPPVMISVVNITNTAARVEYAFTHKKVHVDELCDPKKLLHIDSKVLDMAESEVSTTIEPVAADGSDSEDGEQKLSKKELAELLRRKVDTVGQVGKPGEQIQNVISVGMLSEGWDAKTVTHIMGLRAFTSQLLCEQVVGRGLRRTSYDINPETGLFDAEYVNIFGVPFTFLPHEASEGTGPVPPQPKWRVEPLPQKSQYEIRWPNILRVDYTYKTVMSLDMDKVKPLVIDAKDTVISAELAAVIEGKPNFESLTEIDLEKLGKMYRMQRIIFESARDIFEMMRGKWKGDERFLMAQLVRIVQDFLKSDKLKISQTLYAQDDLRRRILIMLNMTKVVQHVANEIKLSNSEAIVPVFDPERPSRTTGDMQAWYTSKPNHLTQKSHINLVVYDSAWEATEAYRLDHSSDVEAWVKNDHLGFEIVYMFNGVVRKYRPDFIVRLKGGKHLVLEVKGQETFQDQVKRAALEEWIKAVNQHGGFGVWSSAVSRDPADVEEIIRKECQ</sequence>
<dbReference type="Gene3D" id="3.40.50.300">
    <property type="entry name" value="P-loop containing nucleotide triphosphate hydrolases"/>
    <property type="match status" value="2"/>
</dbReference>
<dbReference type="GO" id="GO:0003677">
    <property type="term" value="F:DNA binding"/>
    <property type="evidence" value="ECO:0007669"/>
    <property type="project" value="InterPro"/>
</dbReference>
<proteinExistence type="predicted"/>
<evidence type="ECO:0000313" key="3">
    <source>
        <dbReference type="Proteomes" id="UP000000663"/>
    </source>
</evidence>
<dbReference type="SUPFAM" id="SSF52540">
    <property type="entry name" value="P-loop containing nucleoside triphosphate hydrolases"/>
    <property type="match status" value="2"/>
</dbReference>
<dbReference type="GO" id="GO:0016787">
    <property type="term" value="F:hydrolase activity"/>
    <property type="evidence" value="ECO:0007669"/>
    <property type="project" value="InterPro"/>
</dbReference>
<dbReference type="GO" id="GO:0005524">
    <property type="term" value="F:ATP binding"/>
    <property type="evidence" value="ECO:0007669"/>
    <property type="project" value="InterPro"/>
</dbReference>
<name>Q0W921_METAR</name>
<dbReference type="InterPro" id="IPR027417">
    <property type="entry name" value="P-loop_NTPase"/>
</dbReference>
<dbReference type="PATRIC" id="fig|351160.9.peg.3157"/>
<gene>
    <name evidence="2" type="ORF">LRC80</name>
</gene>
<keyword evidence="3" id="KW-1185">Reference proteome</keyword>
<dbReference type="InterPro" id="IPR006935">
    <property type="entry name" value="Helicase/UvrB_N"/>
</dbReference>